<sequence length="404" mass="44475">MTDTLEIARQIPLPASTSTFELELEQPARVNESSLPPVDRGFRAWSFLSAAFFIEAIVWGFPNSFGVFLEGPLGRQINLTQLHTLPVAYLQDPSYTSQRNPNTILPLIGPLSSGIIYCSGPFINLFISRFPFYRRSIMWLGVACCWTSLFGASYTTRLQLLVFLQGVLYAVGGAMLYYPCISYMSEWFVRRRGLANGVIFAGTAAGGLVLPLILPLLISSQGPSRALRTLSIVIVWLLVLILPLMKGRLPELRSSRARVPARRRIWVFVPIVWLPTFATALKVDATNASIALALLNGVSVISRLSLGYLSDKFNPWSLALSTLLFTSVNIHSMGGIGNILSTPISTALSSSSVPERHMDAHLGFEVDNRKYEKMILYVGTCFAGAAVVSLMGWVREKRHGQAGN</sequence>
<dbReference type="PANTHER" id="PTHR11360:SF287">
    <property type="entry name" value="MFS MONOCARBOXYLATE TRANSPORTER"/>
    <property type="match status" value="1"/>
</dbReference>
<dbReference type="SUPFAM" id="SSF103473">
    <property type="entry name" value="MFS general substrate transporter"/>
    <property type="match status" value="1"/>
</dbReference>
<evidence type="ECO:0000313" key="5">
    <source>
        <dbReference type="Proteomes" id="UP000054988"/>
    </source>
</evidence>
<comment type="similarity">
    <text evidence="2">Belongs to the major facilitator superfamily. Monocarboxylate porter (TC 2.A.1.13) family.</text>
</comment>
<dbReference type="EMBL" id="LATX01001851">
    <property type="protein sequence ID" value="KTB37351.1"/>
    <property type="molecule type" value="Genomic_DNA"/>
</dbReference>
<dbReference type="Pfam" id="PF07690">
    <property type="entry name" value="MFS_1"/>
    <property type="match status" value="1"/>
</dbReference>
<comment type="caution">
    <text evidence="4">The sequence shown here is derived from an EMBL/GenBank/DDBJ whole genome shotgun (WGS) entry which is preliminary data.</text>
</comment>
<accession>A0A0W0FM17</accession>
<dbReference type="Gene3D" id="1.20.1250.20">
    <property type="entry name" value="MFS general substrate transporter like domains"/>
    <property type="match status" value="1"/>
</dbReference>
<dbReference type="InterPro" id="IPR011701">
    <property type="entry name" value="MFS"/>
</dbReference>
<comment type="subcellular location">
    <subcellularLocation>
        <location evidence="1">Membrane</location>
        <topology evidence="1">Multi-pass membrane protein</topology>
    </subcellularLocation>
</comment>
<dbReference type="PANTHER" id="PTHR11360">
    <property type="entry name" value="MONOCARBOXYLATE TRANSPORTER"/>
    <property type="match status" value="1"/>
</dbReference>
<evidence type="ECO:0000256" key="1">
    <source>
        <dbReference type="ARBA" id="ARBA00004141"/>
    </source>
</evidence>
<protein>
    <submittedName>
        <fullName evidence="4">Putative monocarboxylate transporter 2</fullName>
    </submittedName>
</protein>
<feature type="transmembrane region" description="Helical" evidence="3">
    <location>
        <begin position="374"/>
        <end position="394"/>
    </location>
</feature>
<keyword evidence="3" id="KW-0812">Transmembrane</keyword>
<feature type="transmembrane region" description="Helical" evidence="3">
    <location>
        <begin position="160"/>
        <end position="181"/>
    </location>
</feature>
<dbReference type="AlphaFoldDB" id="A0A0W0FM17"/>
<feature type="transmembrane region" description="Helical" evidence="3">
    <location>
        <begin position="265"/>
        <end position="283"/>
    </location>
</feature>
<feature type="transmembrane region" description="Helical" evidence="3">
    <location>
        <begin position="104"/>
        <end position="125"/>
    </location>
</feature>
<organism evidence="4 5">
    <name type="scientific">Moniliophthora roreri</name>
    <name type="common">Frosty pod rot fungus</name>
    <name type="synonym">Monilia roreri</name>
    <dbReference type="NCBI Taxonomy" id="221103"/>
    <lineage>
        <taxon>Eukaryota</taxon>
        <taxon>Fungi</taxon>
        <taxon>Dikarya</taxon>
        <taxon>Basidiomycota</taxon>
        <taxon>Agaricomycotina</taxon>
        <taxon>Agaricomycetes</taxon>
        <taxon>Agaricomycetidae</taxon>
        <taxon>Agaricales</taxon>
        <taxon>Marasmiineae</taxon>
        <taxon>Marasmiaceae</taxon>
        <taxon>Moniliophthora</taxon>
    </lineage>
</organism>
<name>A0A0W0FM17_MONRR</name>
<dbReference type="GO" id="GO:0022857">
    <property type="term" value="F:transmembrane transporter activity"/>
    <property type="evidence" value="ECO:0007669"/>
    <property type="project" value="InterPro"/>
</dbReference>
<feature type="transmembrane region" description="Helical" evidence="3">
    <location>
        <begin position="226"/>
        <end position="245"/>
    </location>
</feature>
<dbReference type="eggNOG" id="KOG2504">
    <property type="taxonomic scope" value="Eukaryota"/>
</dbReference>
<evidence type="ECO:0000313" key="4">
    <source>
        <dbReference type="EMBL" id="KTB37351.1"/>
    </source>
</evidence>
<feature type="transmembrane region" description="Helical" evidence="3">
    <location>
        <begin position="42"/>
        <end position="61"/>
    </location>
</feature>
<keyword evidence="3" id="KW-0472">Membrane</keyword>
<evidence type="ECO:0000256" key="3">
    <source>
        <dbReference type="SAM" id="Phobius"/>
    </source>
</evidence>
<dbReference type="InterPro" id="IPR036259">
    <property type="entry name" value="MFS_trans_sf"/>
</dbReference>
<dbReference type="InterPro" id="IPR050327">
    <property type="entry name" value="Proton-linked_MCT"/>
</dbReference>
<dbReference type="GO" id="GO:0016020">
    <property type="term" value="C:membrane"/>
    <property type="evidence" value="ECO:0007669"/>
    <property type="project" value="UniProtKB-SubCell"/>
</dbReference>
<feature type="transmembrane region" description="Helical" evidence="3">
    <location>
        <begin position="193"/>
        <end position="214"/>
    </location>
</feature>
<reference evidence="4 5" key="1">
    <citation type="submission" date="2015-12" db="EMBL/GenBank/DDBJ databases">
        <title>Draft genome sequence of Moniliophthora roreri, the causal agent of frosty pod rot of cacao.</title>
        <authorList>
            <person name="Aime M.C."/>
            <person name="Diaz-Valderrama J.R."/>
            <person name="Kijpornyongpan T."/>
            <person name="Phillips-Mora W."/>
        </authorList>
    </citation>
    <scope>NUCLEOTIDE SEQUENCE [LARGE SCALE GENOMIC DNA]</scope>
    <source>
        <strain evidence="4 5">MCA 2952</strain>
    </source>
</reference>
<evidence type="ECO:0000256" key="2">
    <source>
        <dbReference type="ARBA" id="ARBA00006727"/>
    </source>
</evidence>
<proteinExistence type="inferred from homology"/>
<keyword evidence="3" id="KW-1133">Transmembrane helix</keyword>
<feature type="transmembrane region" description="Helical" evidence="3">
    <location>
        <begin position="289"/>
        <end position="306"/>
    </location>
</feature>
<feature type="transmembrane region" description="Helical" evidence="3">
    <location>
        <begin position="137"/>
        <end position="154"/>
    </location>
</feature>
<gene>
    <name evidence="4" type="ORF">WG66_10090</name>
</gene>
<dbReference type="Proteomes" id="UP000054988">
    <property type="component" value="Unassembled WGS sequence"/>
</dbReference>